<sequence>MENTCKAMKDYFYSLYTGPTIDDMLFHCNAEEFHHFERDETLGMIGDVSGLGAGIGRLTGHLAKTAKQVVAVDFVKEYCDKNRELHQSLQNVQVKHCDVVFLKEKNHSFDLVTTNWLFICFHSTGNKVRVDNPTLYRTPREYIHILNDVLKEYNGTIYGFNVDFIKSSKFVIFELKKNNQFCCMSAKVAKDCRENIDTERDLLNDVILYEKVFGEDFLSNGASAVTFNFIEKLNIQKEEFVLDIGCKIGGSSIHMAKKYGCIVYGYDLSPHKIALAFQRAHKQKLFNVVFEQNDFTSMIFPESFFSVIYCGDSIGKVKDKLAILKTFYHLEQELSTMKEIEQDCKDISKKCLCNIVNNWQENIDKCMDDELVFCGFLAFKDENC</sequence>
<reference evidence="10 11" key="1">
    <citation type="submission" date="2020-08" db="EMBL/GenBank/DDBJ databases">
        <authorList>
            <person name="Hejnol A."/>
        </authorList>
    </citation>
    <scope>NUCLEOTIDE SEQUENCE [LARGE SCALE GENOMIC DNA]</scope>
</reference>
<dbReference type="EC" id="2.1.1.103" evidence="5"/>
<dbReference type="AlphaFoldDB" id="A0A7I8WDQ0"/>
<comment type="caution">
    <text evidence="10">The sequence shown here is derived from an EMBL/GenBank/DDBJ whole genome shotgun (WGS) entry which is preliminary data.</text>
</comment>
<dbReference type="InterPro" id="IPR041698">
    <property type="entry name" value="Methyltransf_25"/>
</dbReference>
<evidence type="ECO:0000256" key="1">
    <source>
        <dbReference type="ARBA" id="ARBA00004969"/>
    </source>
</evidence>
<comment type="pathway">
    <text evidence="1">Phospholipid metabolism; phosphatidylcholine biosynthesis.</text>
</comment>
<comment type="catalytic activity">
    <reaction evidence="8">
        <text>N-methylethanolamine phosphate + S-adenosyl-L-methionine = N,N-dimethylethanolamine phosphate + S-adenosyl-L-homocysteine + H(+)</text>
        <dbReference type="Rhea" id="RHEA:25321"/>
        <dbReference type="ChEBI" id="CHEBI:15378"/>
        <dbReference type="ChEBI" id="CHEBI:57781"/>
        <dbReference type="ChEBI" id="CHEBI:57856"/>
        <dbReference type="ChEBI" id="CHEBI:58641"/>
        <dbReference type="ChEBI" id="CHEBI:59789"/>
        <dbReference type="EC" id="2.1.1.103"/>
    </reaction>
    <physiologicalReaction direction="left-to-right" evidence="8">
        <dbReference type="Rhea" id="RHEA:25322"/>
    </physiologicalReaction>
</comment>
<dbReference type="Proteomes" id="UP000549394">
    <property type="component" value="Unassembled WGS sequence"/>
</dbReference>
<protein>
    <recommendedName>
        <fullName evidence="5">phosphoethanolamine N-methyltransferase</fullName>
        <ecNumber evidence="5">2.1.1.103</ecNumber>
    </recommendedName>
</protein>
<evidence type="ECO:0000256" key="2">
    <source>
        <dbReference type="ARBA" id="ARBA00005189"/>
    </source>
</evidence>
<evidence type="ECO:0000313" key="10">
    <source>
        <dbReference type="EMBL" id="CAD5126329.1"/>
    </source>
</evidence>
<dbReference type="SUPFAM" id="SSF53335">
    <property type="entry name" value="S-adenosyl-L-methionine-dependent methyltransferases"/>
    <property type="match status" value="2"/>
</dbReference>
<dbReference type="Pfam" id="PF13649">
    <property type="entry name" value="Methyltransf_25"/>
    <property type="match status" value="2"/>
</dbReference>
<comment type="catalytic activity">
    <reaction evidence="6">
        <text>N,N-dimethylethanolamine phosphate + S-adenosyl-L-methionine = phosphocholine + S-adenosyl-L-homocysteine + H(+)</text>
        <dbReference type="Rhea" id="RHEA:25325"/>
        <dbReference type="ChEBI" id="CHEBI:15378"/>
        <dbReference type="ChEBI" id="CHEBI:57856"/>
        <dbReference type="ChEBI" id="CHEBI:58641"/>
        <dbReference type="ChEBI" id="CHEBI:59789"/>
        <dbReference type="ChEBI" id="CHEBI:295975"/>
        <dbReference type="EC" id="2.1.1.103"/>
    </reaction>
    <physiologicalReaction direction="left-to-right" evidence="6">
        <dbReference type="Rhea" id="RHEA:25326"/>
    </physiologicalReaction>
</comment>
<gene>
    <name evidence="10" type="ORF">DGYR_LOCUS13577</name>
</gene>
<dbReference type="InterPro" id="IPR029063">
    <property type="entry name" value="SAM-dependent_MTases_sf"/>
</dbReference>
<evidence type="ECO:0000256" key="6">
    <source>
        <dbReference type="ARBA" id="ARBA00047619"/>
    </source>
</evidence>
<dbReference type="PANTHER" id="PTHR44307:SF2">
    <property type="entry name" value="PHOSPHOETHANOLAMINE METHYLTRANSFERASE ISOFORM X1"/>
    <property type="match status" value="1"/>
</dbReference>
<comment type="pathway">
    <text evidence="2">Lipid metabolism.</text>
</comment>
<keyword evidence="11" id="KW-1185">Reference proteome</keyword>
<evidence type="ECO:0000256" key="5">
    <source>
        <dbReference type="ARBA" id="ARBA00035674"/>
    </source>
</evidence>
<evidence type="ECO:0000256" key="8">
    <source>
        <dbReference type="ARBA" id="ARBA00047841"/>
    </source>
</evidence>
<dbReference type="PANTHER" id="PTHR44307">
    <property type="entry name" value="PHOSPHOETHANOLAMINE METHYLTRANSFERASE"/>
    <property type="match status" value="1"/>
</dbReference>
<feature type="domain" description="Methyltransferase" evidence="9">
    <location>
        <begin position="241"/>
        <end position="328"/>
    </location>
</feature>
<evidence type="ECO:0000256" key="7">
    <source>
        <dbReference type="ARBA" id="ARBA00047622"/>
    </source>
</evidence>
<accession>A0A7I8WDQ0</accession>
<comment type="catalytic activity">
    <reaction evidence="7">
        <text>phosphoethanolamine + S-adenosyl-L-methionine = N-methylethanolamine phosphate + S-adenosyl-L-homocysteine + H(+)</text>
        <dbReference type="Rhea" id="RHEA:20365"/>
        <dbReference type="ChEBI" id="CHEBI:15378"/>
        <dbReference type="ChEBI" id="CHEBI:57781"/>
        <dbReference type="ChEBI" id="CHEBI:57856"/>
        <dbReference type="ChEBI" id="CHEBI:58190"/>
        <dbReference type="ChEBI" id="CHEBI:59789"/>
        <dbReference type="EC" id="2.1.1.103"/>
    </reaction>
    <physiologicalReaction direction="left-to-right" evidence="7">
        <dbReference type="Rhea" id="RHEA:20366"/>
    </physiologicalReaction>
</comment>
<keyword evidence="3" id="KW-0489">Methyltransferase</keyword>
<organism evidence="10 11">
    <name type="scientific">Dimorphilus gyrociliatus</name>
    <dbReference type="NCBI Taxonomy" id="2664684"/>
    <lineage>
        <taxon>Eukaryota</taxon>
        <taxon>Metazoa</taxon>
        <taxon>Spiralia</taxon>
        <taxon>Lophotrochozoa</taxon>
        <taxon>Annelida</taxon>
        <taxon>Polychaeta</taxon>
        <taxon>Polychaeta incertae sedis</taxon>
        <taxon>Dinophilidae</taxon>
        <taxon>Dimorphilus</taxon>
    </lineage>
</organism>
<dbReference type="OrthoDB" id="8300214at2759"/>
<evidence type="ECO:0000256" key="4">
    <source>
        <dbReference type="ARBA" id="ARBA00022679"/>
    </source>
</evidence>
<dbReference type="GO" id="GO:0000234">
    <property type="term" value="F:phosphoethanolamine N-methyltransferase activity"/>
    <property type="evidence" value="ECO:0007669"/>
    <property type="project" value="UniProtKB-EC"/>
</dbReference>
<keyword evidence="4" id="KW-0808">Transferase</keyword>
<feature type="domain" description="Methyltransferase" evidence="9">
    <location>
        <begin position="51"/>
        <end position="120"/>
    </location>
</feature>
<proteinExistence type="predicted"/>
<dbReference type="EMBL" id="CAJFCJ010000042">
    <property type="protein sequence ID" value="CAD5126329.1"/>
    <property type="molecule type" value="Genomic_DNA"/>
</dbReference>
<evidence type="ECO:0000313" key="11">
    <source>
        <dbReference type="Proteomes" id="UP000549394"/>
    </source>
</evidence>
<dbReference type="CDD" id="cd02440">
    <property type="entry name" value="AdoMet_MTases"/>
    <property type="match status" value="2"/>
</dbReference>
<evidence type="ECO:0000259" key="9">
    <source>
        <dbReference type="Pfam" id="PF13649"/>
    </source>
</evidence>
<dbReference type="Gene3D" id="3.40.50.150">
    <property type="entry name" value="Vaccinia Virus protein VP39"/>
    <property type="match status" value="2"/>
</dbReference>
<dbReference type="GO" id="GO:0032259">
    <property type="term" value="P:methylation"/>
    <property type="evidence" value="ECO:0007669"/>
    <property type="project" value="UniProtKB-KW"/>
</dbReference>
<name>A0A7I8WDQ0_9ANNE</name>
<evidence type="ECO:0000256" key="3">
    <source>
        <dbReference type="ARBA" id="ARBA00022603"/>
    </source>
</evidence>